<dbReference type="PROSITE" id="PS00518">
    <property type="entry name" value="ZF_RING_1"/>
    <property type="match status" value="1"/>
</dbReference>
<protein>
    <recommendedName>
        <fullName evidence="11">E3 ubiquitin-protein ligase RMA</fullName>
        <ecNumber evidence="11">2.3.2.27</ecNumber>
    </recommendedName>
    <alternativeName>
        <fullName evidence="11">Protein RING membrane-anchor</fullName>
    </alternativeName>
    <alternativeName>
        <fullName evidence="11">RING-type E3 ubiquitin transferase RMA</fullName>
    </alternativeName>
</protein>
<evidence type="ECO:0000256" key="7">
    <source>
        <dbReference type="ARBA" id="ARBA00022786"/>
    </source>
</evidence>
<comment type="function">
    <text evidence="11">E3 ubiquitin-protein ligase.</text>
</comment>
<feature type="compositionally biased region" description="Low complexity" evidence="12">
    <location>
        <begin position="611"/>
        <end position="629"/>
    </location>
</feature>
<dbReference type="Pfam" id="PF00097">
    <property type="entry name" value="zf-C3HC4"/>
    <property type="match status" value="1"/>
</dbReference>
<evidence type="ECO:0000256" key="8">
    <source>
        <dbReference type="ARBA" id="ARBA00022833"/>
    </source>
</evidence>
<feature type="region of interest" description="Disordered" evidence="12">
    <location>
        <begin position="405"/>
        <end position="436"/>
    </location>
</feature>
<evidence type="ECO:0000313" key="15">
    <source>
        <dbReference type="Proteomes" id="UP000825729"/>
    </source>
</evidence>
<keyword evidence="5 11" id="KW-0479">Metal-binding</keyword>
<keyword evidence="6 10" id="KW-0863">Zinc-finger</keyword>
<sequence length="683" mass="75085">MPNGGNESRSRRRMDLNLYLGLPRSPIRPVSDLGSDLALGSITLSTTEVRGSSEMANFVDASATHAPYSPTRASFTPSSQAVEPVEGSLQFDFSEYSPRPSVQIRREVLEDRSLVEYSPYSPSYVTPSSAEEARVEPLENVPNERVHHVPYSPSYVPGAQDNPEPVVDESNANNHVEYVPYSPVYSPIQQPVGAEQVEEPFVIQDGGPHAPYSPSYVAAENMGQLHDGSVPTQLLSSGAPFTAPYEPSGHRNEPSDRGGTSERDLLEYPEVRFRRLIEVHNRRWPIRRFRSTVPYSLDTANTESLSPSHIFQELMASDVAAEASDAQKVDAVEQVSGETEEEAKQENVVANFECNICLDMAKEPVVTSCGHLFCWPCLYQWLHLHSDHKECPVCKGEVTESNITPIYGRGKSESDGEKKSGGQDSSSGVKVPPRPRGYRLESLRQRIRRPLSRGWFGDEISSWRRFVDEEIRNGSRVEGSDGRTLQGIFDSGSRRVLTRLRAIQRLQREENSNHGLNLGAGPSRNPSELVLNSQNRDTLHGESPAVLPFNTSFLHEGIDFWRRISLYTIPPPSERIAALTAGLIERISGGGSHSGGSPSVNPPTPEPPRRQAPQGVSMAADQASASASSTMAVIQGDAGVSNASIEANDVGTSRAVRRRRRNVTLGSLDVDGVHPARKRRRLN</sequence>
<keyword evidence="11" id="KW-0256">Endoplasmic reticulum</keyword>
<evidence type="ECO:0000259" key="13">
    <source>
        <dbReference type="PROSITE" id="PS50089"/>
    </source>
</evidence>
<dbReference type="Proteomes" id="UP000825729">
    <property type="component" value="Unassembled WGS sequence"/>
</dbReference>
<evidence type="ECO:0000256" key="10">
    <source>
        <dbReference type="PROSITE-ProRule" id="PRU00175"/>
    </source>
</evidence>
<dbReference type="FunFam" id="3.30.40.10:FF:000365">
    <property type="entry name" value="Zinc finger family protein"/>
    <property type="match status" value="1"/>
</dbReference>
<reference evidence="14 15" key="1">
    <citation type="submission" date="2021-07" db="EMBL/GenBank/DDBJ databases">
        <title>The Aristolochia fimbriata genome: insights into angiosperm evolution, floral development and chemical biosynthesis.</title>
        <authorList>
            <person name="Jiao Y."/>
        </authorList>
    </citation>
    <scope>NUCLEOTIDE SEQUENCE [LARGE SCALE GENOMIC DNA]</scope>
    <source>
        <strain evidence="14">IBCAS-2021</strain>
        <tissue evidence="14">Leaf</tissue>
    </source>
</reference>
<comment type="subcellular location">
    <subcellularLocation>
        <location evidence="2">Endomembrane system</location>
    </subcellularLocation>
    <subcellularLocation>
        <location evidence="11">Endoplasmic reticulum membrane</location>
        <topology evidence="11">Single-pass type IV membrane protein</topology>
    </subcellularLocation>
</comment>
<dbReference type="PANTHER" id="PTHR12313">
    <property type="entry name" value="E3 UBIQUITIN-PROTEIN LIGASE RNF5-RELATED"/>
    <property type="match status" value="1"/>
</dbReference>
<dbReference type="AlphaFoldDB" id="A0AAV7F0V3"/>
<dbReference type="EC" id="2.3.2.27" evidence="11"/>
<dbReference type="GO" id="GO:0006511">
    <property type="term" value="P:ubiquitin-dependent protein catabolic process"/>
    <property type="evidence" value="ECO:0007669"/>
    <property type="project" value="UniProtKB-UniRule"/>
</dbReference>
<keyword evidence="9" id="KW-0472">Membrane</keyword>
<dbReference type="InterPro" id="IPR045103">
    <property type="entry name" value="RNF5/RNF185-like"/>
</dbReference>
<organism evidence="14 15">
    <name type="scientific">Aristolochia fimbriata</name>
    <name type="common">White veined hardy Dutchman's pipe vine</name>
    <dbReference type="NCBI Taxonomy" id="158543"/>
    <lineage>
        <taxon>Eukaryota</taxon>
        <taxon>Viridiplantae</taxon>
        <taxon>Streptophyta</taxon>
        <taxon>Embryophyta</taxon>
        <taxon>Tracheophyta</taxon>
        <taxon>Spermatophyta</taxon>
        <taxon>Magnoliopsida</taxon>
        <taxon>Magnoliidae</taxon>
        <taxon>Piperales</taxon>
        <taxon>Aristolochiaceae</taxon>
        <taxon>Aristolochia</taxon>
    </lineage>
</organism>
<keyword evidence="15" id="KW-1185">Reference proteome</keyword>
<feature type="region of interest" description="Disordered" evidence="12">
    <location>
        <begin position="227"/>
        <end position="263"/>
    </location>
</feature>
<feature type="domain" description="RING-type" evidence="13">
    <location>
        <begin position="354"/>
        <end position="395"/>
    </location>
</feature>
<evidence type="ECO:0000313" key="14">
    <source>
        <dbReference type="EMBL" id="KAG9454384.1"/>
    </source>
</evidence>
<comment type="caution">
    <text evidence="14">The sequence shown here is derived from an EMBL/GenBank/DDBJ whole genome shotgun (WGS) entry which is preliminary data.</text>
</comment>
<feature type="compositionally biased region" description="Basic and acidic residues" evidence="12">
    <location>
        <begin position="248"/>
        <end position="263"/>
    </location>
</feature>
<dbReference type="InterPro" id="IPR013083">
    <property type="entry name" value="Znf_RING/FYVE/PHD"/>
</dbReference>
<dbReference type="EMBL" id="JAINDJ010000003">
    <property type="protein sequence ID" value="KAG9454384.1"/>
    <property type="molecule type" value="Genomic_DNA"/>
</dbReference>
<dbReference type="SUPFAM" id="SSF57850">
    <property type="entry name" value="RING/U-box"/>
    <property type="match status" value="1"/>
</dbReference>
<evidence type="ECO:0000256" key="5">
    <source>
        <dbReference type="ARBA" id="ARBA00022723"/>
    </source>
</evidence>
<comment type="catalytic activity">
    <reaction evidence="1 11">
        <text>S-ubiquitinyl-[E2 ubiquitin-conjugating enzyme]-L-cysteine + [acceptor protein]-L-lysine = [E2 ubiquitin-conjugating enzyme]-L-cysteine + N(6)-ubiquitinyl-[acceptor protein]-L-lysine.</text>
        <dbReference type="EC" id="2.3.2.27"/>
    </reaction>
</comment>
<dbReference type="InterPro" id="IPR018957">
    <property type="entry name" value="Znf_C3HC4_RING-type"/>
</dbReference>
<evidence type="ECO:0000256" key="11">
    <source>
        <dbReference type="RuleBase" id="RU369090"/>
    </source>
</evidence>
<dbReference type="GO" id="GO:0005789">
    <property type="term" value="C:endoplasmic reticulum membrane"/>
    <property type="evidence" value="ECO:0007669"/>
    <property type="project" value="UniProtKB-SubCell"/>
</dbReference>
<feature type="region of interest" description="Disordered" evidence="12">
    <location>
        <begin position="511"/>
        <end position="530"/>
    </location>
</feature>
<name>A0AAV7F0V3_ARIFI</name>
<accession>A0AAV7F0V3</accession>
<keyword evidence="7 11" id="KW-0833">Ubl conjugation pathway</keyword>
<evidence type="ECO:0000256" key="6">
    <source>
        <dbReference type="ARBA" id="ARBA00022771"/>
    </source>
</evidence>
<evidence type="ECO:0000256" key="9">
    <source>
        <dbReference type="ARBA" id="ARBA00023136"/>
    </source>
</evidence>
<evidence type="ECO:0000256" key="1">
    <source>
        <dbReference type="ARBA" id="ARBA00000900"/>
    </source>
</evidence>
<dbReference type="Gene3D" id="3.30.40.10">
    <property type="entry name" value="Zinc/RING finger domain, C3HC4 (zinc finger)"/>
    <property type="match status" value="1"/>
</dbReference>
<dbReference type="GO" id="GO:0008270">
    <property type="term" value="F:zinc ion binding"/>
    <property type="evidence" value="ECO:0007669"/>
    <property type="project" value="UniProtKB-KW"/>
</dbReference>
<dbReference type="InterPro" id="IPR017907">
    <property type="entry name" value="Znf_RING_CS"/>
</dbReference>
<comment type="pathway">
    <text evidence="3 11">Protein modification; protein ubiquitination.</text>
</comment>
<dbReference type="SMART" id="SM00184">
    <property type="entry name" value="RING"/>
    <property type="match status" value="1"/>
</dbReference>
<dbReference type="InterPro" id="IPR001841">
    <property type="entry name" value="Znf_RING"/>
</dbReference>
<evidence type="ECO:0000256" key="4">
    <source>
        <dbReference type="ARBA" id="ARBA00022679"/>
    </source>
</evidence>
<proteinExistence type="predicted"/>
<evidence type="ECO:0000256" key="2">
    <source>
        <dbReference type="ARBA" id="ARBA00004308"/>
    </source>
</evidence>
<comment type="domain">
    <text evidence="11">The RING-type zinc finger domain is responsible for E3 ligase activity.</text>
</comment>
<evidence type="ECO:0000256" key="3">
    <source>
        <dbReference type="ARBA" id="ARBA00004906"/>
    </source>
</evidence>
<dbReference type="GO" id="GO:0061630">
    <property type="term" value="F:ubiquitin protein ligase activity"/>
    <property type="evidence" value="ECO:0007669"/>
    <property type="project" value="UniProtKB-UniRule"/>
</dbReference>
<dbReference type="CDD" id="cd16534">
    <property type="entry name" value="RING-HC_RNF5-like"/>
    <property type="match status" value="1"/>
</dbReference>
<feature type="compositionally biased region" description="Basic and acidic residues" evidence="12">
    <location>
        <begin position="410"/>
        <end position="421"/>
    </location>
</feature>
<keyword evidence="8 11" id="KW-0862">Zinc</keyword>
<feature type="region of interest" description="Disordered" evidence="12">
    <location>
        <begin position="587"/>
        <end position="630"/>
    </location>
</feature>
<gene>
    <name evidence="14" type="ORF">H6P81_007288</name>
</gene>
<evidence type="ECO:0000256" key="12">
    <source>
        <dbReference type="SAM" id="MobiDB-lite"/>
    </source>
</evidence>
<dbReference type="PROSITE" id="PS50089">
    <property type="entry name" value="ZF_RING_2"/>
    <property type="match status" value="1"/>
</dbReference>
<keyword evidence="4 11" id="KW-0808">Transferase</keyword>